<dbReference type="EMBL" id="MT114157">
    <property type="protein sequence ID" value="QPZ51164.1"/>
    <property type="molecule type" value="Genomic_DNA"/>
</dbReference>
<sequence>MIKSFLTKSFLIYDISIKNSLRFYSSKSNKSDDFDFLSIEAFERKLAESKEIINKKWDENDKAERKEDDLKDKEAIKFYSNYFKNKVDSQKFLSDSKFDFNSNLDENIEDPVTKEDYLELLKKHSKKYTLTSEIIFKLILLKKIKDLSETEVNYLHSLNTKEIKNLQWKHRLIELIIREDNFDSLSDSALYSLYKDAENIVELSKKFHNINKEGNKFRDK</sequence>
<dbReference type="GeneID" id="65338602"/>
<geneLocation type="mitochondrion" evidence="1"/>
<dbReference type="AlphaFoldDB" id="A0A7T3PCT6"/>
<accession>A0A7T3PCT6</accession>
<protein>
    <submittedName>
        <fullName evidence="1">Uncharacterized protein</fullName>
    </submittedName>
</protein>
<proteinExistence type="predicted"/>
<name>A0A7T3PCT6_9AGAR</name>
<keyword evidence="1" id="KW-0496">Mitochondrion</keyword>
<dbReference type="RefSeq" id="YP_010130262.1">
    <property type="nucleotide sequence ID" value="NC_056336.1"/>
</dbReference>
<reference evidence="1" key="1">
    <citation type="journal article" date="2020" name="IMA Fungus">
        <title>The 256 kb mitochondrial genome of Clavaria fumosa is the largest among phylum Basidiomycota and is rich in introns and intronic ORFs.</title>
        <authorList>
            <person name="Wang X."/>
            <person name="Wang Y."/>
            <person name="Yao W."/>
            <person name="Shen J."/>
            <person name="Chen M."/>
            <person name="Gao M."/>
            <person name="Ren J."/>
            <person name="Li Q."/>
            <person name="Liu N."/>
        </authorList>
    </citation>
    <scope>NUCLEOTIDE SEQUENCE</scope>
</reference>
<organism evidence="1">
    <name type="scientific">Clavaria fumosa</name>
    <dbReference type="NCBI Taxonomy" id="264083"/>
    <lineage>
        <taxon>Eukaryota</taxon>
        <taxon>Fungi</taxon>
        <taxon>Dikarya</taxon>
        <taxon>Basidiomycota</taxon>
        <taxon>Agaricomycotina</taxon>
        <taxon>Agaricomycetes</taxon>
        <taxon>Agaricomycetidae</taxon>
        <taxon>Agaricales</taxon>
        <taxon>Clavariineae</taxon>
        <taxon>Clavariaceae</taxon>
        <taxon>Clavaria</taxon>
    </lineage>
</organism>
<evidence type="ECO:0000313" key="1">
    <source>
        <dbReference type="EMBL" id="QPZ51164.1"/>
    </source>
</evidence>
<gene>
    <name evidence="1" type="primary">orf220</name>
</gene>